<evidence type="ECO:0000313" key="4">
    <source>
        <dbReference type="EMBL" id="AFH08102.1"/>
    </source>
</evidence>
<dbReference type="RefSeq" id="NP_001246348.1">
    <property type="nucleotide sequence ID" value="NM_001259419.1"/>
</dbReference>
<evidence type="ECO:0000313" key="6">
    <source>
        <dbReference type="Proteomes" id="UP000000803"/>
    </source>
</evidence>
<dbReference type="Bgee" id="FBgn0261538">
    <property type="expression patterns" value="Expressed in seminal fluid secreting gland and 11 other cell types or tissues"/>
</dbReference>
<reference evidence="1 6" key="2">
    <citation type="journal article" date="2002" name="Genome Biol.">
        <title>Finishing a whole-genome shotgun: release 3 of the Drosophila melanogaster euchromatic genome sequence.</title>
        <authorList>
            <person name="Celniker S.E."/>
            <person name="Wheeler D.A."/>
            <person name="Kronmiller B."/>
            <person name="Carlson J.W."/>
            <person name="Halpern A."/>
            <person name="Patel S."/>
            <person name="Adams M."/>
            <person name="Champe M."/>
            <person name="Dugan S.P."/>
            <person name="Frise E."/>
            <person name="Hodgson A."/>
            <person name="George R.A."/>
            <person name="Hoskins R.A."/>
            <person name="Laverty T."/>
            <person name="Muzny D.M."/>
            <person name="Nelson C.R."/>
            <person name="Pacleb J.M."/>
            <person name="Park S."/>
            <person name="Pfeiffer B.D."/>
            <person name="Richards S."/>
            <person name="Sodergren E.J."/>
            <person name="Svirskas R."/>
            <person name="Tabor P.E."/>
            <person name="Wan K."/>
            <person name="Stapleton M."/>
            <person name="Sutton G.G."/>
            <person name="Venter C."/>
            <person name="Weinstock G."/>
            <person name="Scherer S.E."/>
            <person name="Myers E.W."/>
            <person name="Gibbs R.A."/>
            <person name="Rubin G.M."/>
        </authorList>
    </citation>
    <scope>NUCLEOTIDE SEQUENCE [LARGE SCALE GENOMIC DNA]</scope>
    <source>
        <strain evidence="6">Berkeley</strain>
    </source>
</reference>
<reference evidence="1" key="10">
    <citation type="journal article" date="2015" name="G3 (Bethesda)">
        <title>Gene Model Annotations for Drosophila melanogaster: Impact of High-Throughput Data.</title>
        <authorList>
            <consortium name="FlyBase Consortium"/>
            <person name="Matthews B.B."/>
            <person name="Dos Santos G."/>
            <person name="Crosby M.A."/>
            <person name="Emmert D.B."/>
            <person name="St Pierre S.E."/>
            <person name="Gramates L.S."/>
            <person name="Zhou P."/>
            <person name="Schroeder A.J."/>
            <person name="Falls K."/>
            <person name="Strelets V."/>
            <person name="Russo S.M."/>
            <person name="Gelbart W.M."/>
            <person name="null"/>
        </authorList>
    </citation>
    <scope>NUCLEOTIDE SEQUENCE</scope>
</reference>
<organism evidence="1 6">
    <name type="scientific">Drosophila melanogaster</name>
    <name type="common">Fruit fly</name>
    <dbReference type="NCBI Taxonomy" id="7227"/>
    <lineage>
        <taxon>Eukaryota</taxon>
        <taxon>Metazoa</taxon>
        <taxon>Ecdysozoa</taxon>
        <taxon>Arthropoda</taxon>
        <taxon>Hexapoda</taxon>
        <taxon>Insecta</taxon>
        <taxon>Pterygota</taxon>
        <taxon>Neoptera</taxon>
        <taxon>Endopterygota</taxon>
        <taxon>Diptera</taxon>
        <taxon>Brachycera</taxon>
        <taxon>Muscomorpha</taxon>
        <taxon>Ephydroidea</taxon>
        <taxon>Drosophilidae</taxon>
        <taxon>Drosophila</taxon>
        <taxon>Sophophora</taxon>
    </lineage>
</organism>
<dbReference type="FlyBase" id="FBgn0261538">
    <property type="gene designation" value="CG42662"/>
</dbReference>
<dbReference type="RefSeq" id="NP_001188945.1">
    <property type="nucleotide sequence ID" value="NM_001202016.2"/>
</dbReference>
<keyword evidence="6" id="KW-1185">Reference proteome</keyword>
<dbReference type="GeneID" id="10178847"/>
<protein>
    <submittedName>
        <fullName evidence="1">Uncharacterized protein, isoform A</fullName>
    </submittedName>
    <submittedName>
        <fullName evidence="2">Uncharacterized protein, isoform B</fullName>
    </submittedName>
    <submittedName>
        <fullName evidence="3">Uncharacterized protein, isoform C</fullName>
    </submittedName>
    <submittedName>
        <fullName evidence="4">Uncharacterized protein, isoform D</fullName>
    </submittedName>
</protein>
<reference evidence="1 6" key="3">
    <citation type="journal article" date="2002" name="Genome Biol.">
        <title>Annotation of the Drosophila melanogaster euchromatic genome: a systematic review.</title>
        <authorList>
            <person name="Misra S."/>
            <person name="Crosby M.A."/>
            <person name="Mungall C.J."/>
            <person name="Matthews B.B."/>
            <person name="Campbell K.S."/>
            <person name="Hradecky P."/>
            <person name="Huang Y."/>
            <person name="Kaminker J.S."/>
            <person name="Millburn G.H."/>
            <person name="Prochnik S.E."/>
            <person name="Smith C.D."/>
            <person name="Tupy J.L."/>
            <person name="Whitfied E.J."/>
            <person name="Bayraktaroglu L."/>
            <person name="Berman B.P."/>
            <person name="Bettencourt B.R."/>
            <person name="Celniker S.E."/>
            <person name="de Grey A.D."/>
            <person name="Drysdale R.A."/>
            <person name="Harris N.L."/>
            <person name="Richter J."/>
            <person name="Russo S."/>
            <person name="Schroeder A.J."/>
            <person name="Shu S.Q."/>
            <person name="Stapleton M."/>
            <person name="Yamada C."/>
            <person name="Ashburner M."/>
            <person name="Gelbart W.M."/>
            <person name="Rubin G.M."/>
            <person name="Lewis S.E."/>
        </authorList>
    </citation>
    <scope>GENOME REANNOTATION</scope>
    <source>
        <strain evidence="6">Berkeley</strain>
    </source>
</reference>
<accession>A0A0B4JD61</accession>
<reference evidence="1 6" key="9">
    <citation type="journal article" date="2007" name="Science">
        <title>Sequence finishing and mapping of Drosophila melanogaster heterochromatin.</title>
        <authorList>
            <person name="Hoskins R.A."/>
            <person name="Carlson J.W."/>
            <person name="Kennedy C."/>
            <person name="Acevedo D."/>
            <person name="Evans-Holm M."/>
            <person name="Frise E."/>
            <person name="Wan K.H."/>
            <person name="Park S."/>
            <person name="Mendez-Lago M."/>
            <person name="Rossi F."/>
            <person name="Villasante A."/>
            <person name="Dimitri P."/>
            <person name="Karpen G.H."/>
            <person name="Celniker S.E."/>
        </authorList>
    </citation>
    <scope>NUCLEOTIDE SEQUENCE [LARGE SCALE GENOMIC DNA]</scope>
    <source>
        <strain evidence="6">Berkeley</strain>
    </source>
</reference>
<dbReference type="PaxDb" id="7227-FBpp0291711"/>
<reference evidence="1" key="12">
    <citation type="journal article" date="2015" name="Genome Res.">
        <title>The Release 6 reference sequence of the Drosophila melanogaster genome.</title>
        <authorList>
            <person name="Hoskins R.A."/>
            <person name="Carlson J.W."/>
            <person name="Wan K.H."/>
            <person name="Park S."/>
            <person name="Mendez I."/>
            <person name="Galle S.E."/>
            <person name="Booth B.W."/>
            <person name="Pfeiffer B.D."/>
            <person name="George R.A."/>
            <person name="Svirskas R."/>
            <person name="Krzywinski M."/>
            <person name="Schein J."/>
            <person name="Accardo M.C."/>
            <person name="Damia E."/>
            <person name="Messina G."/>
            <person name="Mendez-Lago M."/>
            <person name="de Pablos B."/>
            <person name="Demakova O.V."/>
            <person name="Andreyeva E.N."/>
            <person name="Boldyreva L.V."/>
            <person name="Marra M."/>
            <person name="Carvalho A.B."/>
            <person name="Dimitri P."/>
            <person name="Villasante A."/>
            <person name="Zhimulev I.F."/>
            <person name="Rubin G.M."/>
            <person name="Karpen G.H."/>
            <person name="Celniker S.E."/>
        </authorList>
    </citation>
    <scope>NUCLEOTIDE SEQUENCE</scope>
</reference>
<dbReference type="KEGG" id="dme:Dmel_CG42662"/>
<proteinExistence type="predicted"/>
<dbReference type="EMBL" id="AE013599">
    <property type="protein sequence ID" value="AFH08102.1"/>
    <property type="molecule type" value="Genomic_DNA"/>
</dbReference>
<dbReference type="AlphaFoldDB" id="A0A0B4JD61"/>
<dbReference type="AGR" id="FB:FBgn0261538"/>
<reference evidence="1" key="14">
    <citation type="submission" date="2020-05" db="EMBL/GenBank/DDBJ databases">
        <title>Drosophila melanogaster release 4 sequence.</title>
        <authorList>
            <consortium name="Berkeley Drosophila Genome Project"/>
            <person name="Celniker S."/>
            <person name="Carlson J."/>
            <person name="Wan K."/>
            <person name="Pfeiffer B."/>
            <person name="Frise E."/>
            <person name="George R."/>
            <person name="Hoskins R."/>
            <person name="Stapleton M."/>
            <person name="Pacleb J."/>
            <person name="Park S."/>
            <person name="Svirskas R."/>
            <person name="Smith E."/>
            <person name="Yu C."/>
            <person name="Rubin G."/>
        </authorList>
    </citation>
    <scope>NUCLEOTIDE SEQUENCE</scope>
</reference>
<dbReference type="Proteomes" id="UP000000803">
    <property type="component" value="Chromosome 2R"/>
</dbReference>
<reference evidence="1" key="11">
    <citation type="journal article" date="2015" name="G3 (Bethesda)">
        <title>Gene Model Annotations for Drosophila melanogaster: The Rule-Benders.</title>
        <authorList>
            <consortium name="FlyBase Consortium"/>
            <person name="Crosby M.A."/>
            <person name="Gramates L.S."/>
            <person name="Dos Santos G."/>
            <person name="Matthews B.B."/>
            <person name="St Pierre S.E."/>
            <person name="Zhou P."/>
            <person name="Schroeder A.J."/>
            <person name="Falls K."/>
            <person name="Emmert D.B."/>
            <person name="Russo S.M."/>
            <person name="Gelbart W.M."/>
            <person name="null"/>
        </authorList>
    </citation>
    <scope>NUCLEOTIDE SEQUENCE</scope>
</reference>
<dbReference type="EMBL" id="AE013599">
    <property type="protein sequence ID" value="ADV37190.1"/>
    <property type="molecule type" value="Genomic_DNA"/>
</dbReference>
<evidence type="ECO:0000313" key="3">
    <source>
        <dbReference type="EMBL" id="ADV37191.1"/>
    </source>
</evidence>
<dbReference type="BioGRID-ORCS" id="10178847">
    <property type="hits" value="0 hits in 1 CRISPR screen"/>
</dbReference>
<evidence type="ECO:0000313" key="5">
    <source>
        <dbReference type="FlyBase" id="FBgn0261538"/>
    </source>
</evidence>
<dbReference type="VEuPathDB" id="VectorBase:FBgn0261538"/>
<gene>
    <name evidence="1" type="primary">Dmel\CG42662</name>
    <name evidence="1 5" type="ORF">CG42662</name>
    <name evidence="1" type="ORF">Dmel_CG42662</name>
</gene>
<reference evidence="1 6" key="1">
    <citation type="journal article" date="2000" name="Science">
        <title>The genome sequence of Drosophila melanogaster.</title>
        <authorList>
            <person name="Adams M.D."/>
            <person name="Celniker S.E."/>
            <person name="Holt R.A."/>
            <person name="Evans C.A."/>
            <person name="Gocayne J.D."/>
            <person name="Amanatides P.G."/>
            <person name="Scherer S.E."/>
            <person name="Li P.W."/>
            <person name="Hoskins R.A."/>
            <person name="Galle R.F."/>
            <person name="George R.A."/>
            <person name="Lewis S.E."/>
            <person name="Richards S."/>
            <person name="Ashburner M."/>
            <person name="Henderson S.N."/>
            <person name="Sutton G.G."/>
            <person name="Wortman J.R."/>
            <person name="Yandell M.D."/>
            <person name="Zhang Q."/>
            <person name="Chen L.X."/>
            <person name="Brandon R.C."/>
            <person name="Rogers Y.H."/>
            <person name="Blazej R.G."/>
            <person name="Champe M."/>
            <person name="Pfeiffer B.D."/>
            <person name="Wan K.H."/>
            <person name="Doyle C."/>
            <person name="Baxter E.G."/>
            <person name="Helt G."/>
            <person name="Nelson C.R."/>
            <person name="Gabor G.L."/>
            <person name="Abril J.F."/>
            <person name="Agbayani A."/>
            <person name="An H.J."/>
            <person name="Andrews-Pfannkoch C."/>
            <person name="Baldwin D."/>
            <person name="Ballew R.M."/>
            <person name="Basu A."/>
            <person name="Baxendale J."/>
            <person name="Bayraktaroglu L."/>
            <person name="Beasley E.M."/>
            <person name="Beeson K.Y."/>
            <person name="Benos P.V."/>
            <person name="Berman B.P."/>
            <person name="Bhandari D."/>
            <person name="Bolshakov S."/>
            <person name="Borkova D."/>
            <person name="Botchan M.R."/>
            <person name="Bouck J."/>
            <person name="Brokstein P."/>
            <person name="Brottier P."/>
            <person name="Burtis K.C."/>
            <person name="Busam D.A."/>
            <person name="Butler H."/>
            <person name="Cadieu E."/>
            <person name="Center A."/>
            <person name="Chandra I."/>
            <person name="Cherry J.M."/>
            <person name="Cawley S."/>
            <person name="Dahlke C."/>
            <person name="Davenport L.B."/>
            <person name="Davies P."/>
            <person name="de Pablos B."/>
            <person name="Delcher A."/>
            <person name="Deng Z."/>
            <person name="Mays A.D."/>
            <person name="Dew I."/>
            <person name="Dietz S.M."/>
            <person name="Dodson K."/>
            <person name="Doup L.E."/>
            <person name="Downes M."/>
            <person name="Dugan-Rocha S."/>
            <person name="Dunkov B.C."/>
            <person name="Dunn P."/>
            <person name="Durbin K.J."/>
            <person name="Evangelista C.C."/>
            <person name="Ferraz C."/>
            <person name="Ferriera S."/>
            <person name="Fleischmann W."/>
            <person name="Fosler C."/>
            <person name="Gabrielian A.E."/>
            <person name="Garg N.S."/>
            <person name="Gelbart W.M."/>
            <person name="Glasser K."/>
            <person name="Glodek A."/>
            <person name="Gong F."/>
            <person name="Gorrell J.H."/>
            <person name="Gu Z."/>
            <person name="Guan P."/>
            <person name="Harris M."/>
            <person name="Harris N.L."/>
            <person name="Harvey D."/>
            <person name="Heiman T.J."/>
            <person name="Hernandez J.R."/>
            <person name="Houck J."/>
            <person name="Hostin D."/>
            <person name="Houston K.A."/>
            <person name="Howland T.J."/>
            <person name="Wei M.H."/>
            <person name="Ibegwam C."/>
            <person name="Jalali M."/>
            <person name="Kalush F."/>
            <person name="Karpen G.H."/>
            <person name="Ke Z."/>
            <person name="Kennison J.A."/>
            <person name="Ketchum K.A."/>
            <person name="Kimmel B.E."/>
            <person name="Kodira C.D."/>
            <person name="Kraft C."/>
            <person name="Kravitz S."/>
            <person name="Kulp D."/>
            <person name="Lai Z."/>
            <person name="Lasko P."/>
            <person name="Lei Y."/>
            <person name="Levitsky A.A."/>
            <person name="Li J."/>
            <person name="Li Z."/>
            <person name="Liang Y."/>
            <person name="Lin X."/>
            <person name="Liu X."/>
            <person name="Mattei B."/>
            <person name="McIntosh T.C."/>
            <person name="McLeod M.P."/>
            <person name="McPherson D."/>
            <person name="Merkulov G."/>
            <person name="Milshina N.V."/>
            <person name="Mobarry C."/>
            <person name="Morris J."/>
            <person name="Moshrefi A."/>
            <person name="Mount S.M."/>
            <person name="Moy M."/>
            <person name="Murphy B."/>
            <person name="Murphy L."/>
            <person name="Muzny D.M."/>
            <person name="Nelson D.L."/>
            <person name="Nelson D.R."/>
            <person name="Nelson K.A."/>
            <person name="Nixon K."/>
            <person name="Nusskern D.R."/>
            <person name="Pacleb J.M."/>
            <person name="Palazzolo M."/>
            <person name="Pittman G.S."/>
            <person name="Pan S."/>
            <person name="Pollard J."/>
            <person name="Puri V."/>
            <person name="Reese M.G."/>
            <person name="Reinert K."/>
            <person name="Remington K."/>
            <person name="Saunders R.D."/>
            <person name="Scheeler F."/>
            <person name="Shen H."/>
            <person name="Shue B.C."/>
            <person name="Siden-Kiamos I."/>
            <person name="Simpson M."/>
            <person name="Skupski M.P."/>
            <person name="Smith T."/>
            <person name="Spier E."/>
            <person name="Spradling A.C."/>
            <person name="Stapleton M."/>
            <person name="Strong R."/>
            <person name="Sun E."/>
            <person name="Svirskas R."/>
            <person name="Tector C."/>
            <person name="Turner R."/>
            <person name="Venter E."/>
            <person name="Wang A.H."/>
            <person name="Wang X."/>
            <person name="Wang Z.Y."/>
            <person name="Wassarman D.A."/>
            <person name="Weinstock G.M."/>
            <person name="Weissenbach J."/>
            <person name="Williams S.M."/>
            <person name="WoodageT"/>
            <person name="Worley K.C."/>
            <person name="Wu D."/>
            <person name="Yang S."/>
            <person name="Yao Q.A."/>
            <person name="Ye J."/>
            <person name="Yeh R.F."/>
            <person name="Zaveri J.S."/>
            <person name="Zhan M."/>
            <person name="Zhang G."/>
            <person name="Zhao Q."/>
            <person name="Zheng L."/>
            <person name="Zheng X.H."/>
            <person name="Zhong F.N."/>
            <person name="Zhong W."/>
            <person name="Zhou X."/>
            <person name="Zhu S."/>
            <person name="Zhu X."/>
            <person name="Smith H.O."/>
            <person name="Gibbs R.A."/>
            <person name="Myers E.W."/>
            <person name="Rubin G.M."/>
            <person name="Venter J.C."/>
        </authorList>
    </citation>
    <scope>NUCLEOTIDE SEQUENCE [LARGE SCALE GENOMIC DNA]</scope>
    <source>
        <strain evidence="6">Berkeley</strain>
    </source>
</reference>
<dbReference type="RefSeq" id="NP_001188944.1">
    <property type="nucleotide sequence ID" value="NM_001202015.2"/>
</dbReference>
<dbReference type="RefSeq" id="NP_001188943.1">
    <property type="nucleotide sequence ID" value="NM_001202014.2"/>
</dbReference>
<dbReference type="DNASU" id="10178847"/>
<evidence type="ECO:0000313" key="2">
    <source>
        <dbReference type="EMBL" id="ADV37190.1"/>
    </source>
</evidence>
<dbReference type="EMBL" id="AE013599">
    <property type="protein sequence ID" value="ADV37191.1"/>
    <property type="molecule type" value="Genomic_DNA"/>
</dbReference>
<sequence>MEHIRFVDKVFRALIAGTLLLLMTAIYREDNNSGSHYIHPRHAMQ</sequence>
<reference evidence="1" key="7">
    <citation type="submission" date="2006-08" db="EMBL/GenBank/DDBJ databases">
        <authorList>
            <person name="Celniker S."/>
            <person name="Carlson J."/>
            <person name="Wan K."/>
            <person name="Frise E."/>
            <person name="Hoskins R."/>
            <person name="Park S."/>
            <person name="Svirskas R."/>
            <person name="Rubin G."/>
        </authorList>
    </citation>
    <scope>NUCLEOTIDE SEQUENCE</scope>
</reference>
<reference evidence="1 6" key="4">
    <citation type="journal article" date="2002" name="Genome Biol.">
        <title>The transposable elements of the Drosophila melanogaster euchromatin: a genomics perspective.</title>
        <authorList>
            <person name="Kaminker J.S."/>
            <person name="Bergman C.M."/>
            <person name="Kronmiller B."/>
            <person name="Carlson J."/>
            <person name="Svirskas R."/>
            <person name="Patel S."/>
            <person name="Frise E."/>
            <person name="Wheeler D.A."/>
            <person name="Lewis S.E."/>
            <person name="Rubin G.M."/>
            <person name="Ashburner M."/>
            <person name="Celniker S.E."/>
        </authorList>
    </citation>
    <scope>NUCLEOTIDE SEQUENCE [LARGE SCALE GENOMIC DNA]</scope>
    <source>
        <strain evidence="6">Berkeley</strain>
    </source>
</reference>
<evidence type="ECO:0000313" key="1">
    <source>
        <dbReference type="EMBL" id="ADV37189.1"/>
    </source>
</evidence>
<dbReference type="InParanoid" id="A0A0B4JD61"/>
<reference evidence="1 6" key="8">
    <citation type="journal article" date="2007" name="Science">
        <title>The Release 5.1 annotation of Drosophila melanogaster heterochromatin.</title>
        <authorList>
            <person name="Smith C.D."/>
            <person name="Shu S."/>
            <person name="Mungall C.J."/>
            <person name="Karpen G.H."/>
        </authorList>
    </citation>
    <scope>NUCLEOTIDE SEQUENCE [LARGE SCALE GENOMIC DNA]</scope>
    <source>
        <strain evidence="6">Berkeley</strain>
    </source>
</reference>
<reference evidence="1 6" key="5">
    <citation type="journal article" date="2002" name="Genome Biol.">
        <title>Heterochromatic sequences in a Drosophila whole-genome shotgun assembly.</title>
        <authorList>
            <person name="Hoskins R.A."/>
            <person name="Smith C.D."/>
            <person name="Carlson J.W."/>
            <person name="Carvalho A.B."/>
            <person name="Halpern A."/>
            <person name="Kaminker J.S."/>
            <person name="Kennedy C."/>
            <person name="Mungall C.J."/>
            <person name="Sullivan B.A."/>
            <person name="Sutton G.G."/>
            <person name="Yasuhara J.C."/>
            <person name="Wakimoto B.T."/>
            <person name="Myers E.W."/>
            <person name="Celniker S.E."/>
            <person name="Rubin G.M."/>
            <person name="Karpen G.H."/>
        </authorList>
    </citation>
    <scope>NUCLEOTIDE SEQUENCE [LARGE SCALE GENOMIC DNA]</scope>
    <source>
        <strain evidence="6">Berkeley</strain>
    </source>
</reference>
<name>A0A0B4JD61_DROME</name>
<reference evidence="1" key="13">
    <citation type="submission" date="2020-04" db="EMBL/GenBank/DDBJ databases">
        <authorList>
            <consortium name="FlyBase"/>
        </authorList>
    </citation>
    <scope>NUCLEOTIDE SEQUENCE</scope>
</reference>
<dbReference type="OrthoDB" id="7832424at2759"/>
<reference evidence="1 6" key="6">
    <citation type="journal article" date="2005" name="PLoS Comput. Biol.">
        <title>Combined evidence annotation of transposable elements in genome sequences.</title>
        <authorList>
            <person name="Quesneville H."/>
            <person name="Bergman C.M."/>
            <person name="Andrieu O."/>
            <person name="Autard D."/>
            <person name="Nouaud D."/>
            <person name="Ashburner M."/>
            <person name="Anxolabehere D."/>
        </authorList>
    </citation>
    <scope>NUCLEOTIDE SEQUENCE [LARGE SCALE GENOMIC DNA]</scope>
    <source>
        <strain evidence="6">Berkeley</strain>
    </source>
</reference>
<dbReference type="EMBL" id="AE013599">
    <property type="protein sequence ID" value="ADV37189.1"/>
    <property type="molecule type" value="Genomic_DNA"/>
</dbReference>